<gene>
    <name evidence="1" type="ORF">TorRG33x02_169510</name>
</gene>
<proteinExistence type="predicted"/>
<dbReference type="Proteomes" id="UP000237000">
    <property type="component" value="Unassembled WGS sequence"/>
</dbReference>
<comment type="caution">
    <text evidence="1">The sequence shown here is derived from an EMBL/GenBank/DDBJ whole genome shotgun (WGS) entry which is preliminary data.</text>
</comment>
<dbReference type="EMBL" id="JXTC01000119">
    <property type="protein sequence ID" value="PON87315.1"/>
    <property type="molecule type" value="Genomic_DNA"/>
</dbReference>
<protein>
    <submittedName>
        <fullName evidence="1">Uncharacterized protein</fullName>
    </submittedName>
</protein>
<dbReference type="AlphaFoldDB" id="A0A2P5EPC0"/>
<accession>A0A2P5EPC0</accession>
<name>A0A2P5EPC0_TREOI</name>
<reference evidence="2" key="1">
    <citation type="submission" date="2016-06" db="EMBL/GenBank/DDBJ databases">
        <title>Parallel loss of symbiosis genes in relatives of nitrogen-fixing non-legume Parasponia.</title>
        <authorList>
            <person name="Van Velzen R."/>
            <person name="Holmer R."/>
            <person name="Bu F."/>
            <person name="Rutten L."/>
            <person name="Van Zeijl A."/>
            <person name="Liu W."/>
            <person name="Santuari L."/>
            <person name="Cao Q."/>
            <person name="Sharma T."/>
            <person name="Shen D."/>
            <person name="Roswanjaya Y."/>
            <person name="Wardhani T."/>
            <person name="Kalhor M.S."/>
            <person name="Jansen J."/>
            <person name="Van den Hoogen J."/>
            <person name="Gungor B."/>
            <person name="Hartog M."/>
            <person name="Hontelez J."/>
            <person name="Verver J."/>
            <person name="Yang W.-C."/>
            <person name="Schijlen E."/>
            <person name="Repin R."/>
            <person name="Schilthuizen M."/>
            <person name="Schranz E."/>
            <person name="Heidstra R."/>
            <person name="Miyata K."/>
            <person name="Fedorova E."/>
            <person name="Kohlen W."/>
            <person name="Bisseling T."/>
            <person name="Smit S."/>
            <person name="Geurts R."/>
        </authorList>
    </citation>
    <scope>NUCLEOTIDE SEQUENCE [LARGE SCALE GENOMIC DNA]</scope>
    <source>
        <strain evidence="2">cv. RG33-2</strain>
    </source>
</reference>
<organism evidence="1 2">
    <name type="scientific">Trema orientale</name>
    <name type="common">Charcoal tree</name>
    <name type="synonym">Celtis orientalis</name>
    <dbReference type="NCBI Taxonomy" id="63057"/>
    <lineage>
        <taxon>Eukaryota</taxon>
        <taxon>Viridiplantae</taxon>
        <taxon>Streptophyta</taxon>
        <taxon>Embryophyta</taxon>
        <taxon>Tracheophyta</taxon>
        <taxon>Spermatophyta</taxon>
        <taxon>Magnoliopsida</taxon>
        <taxon>eudicotyledons</taxon>
        <taxon>Gunneridae</taxon>
        <taxon>Pentapetalae</taxon>
        <taxon>rosids</taxon>
        <taxon>fabids</taxon>
        <taxon>Rosales</taxon>
        <taxon>Cannabaceae</taxon>
        <taxon>Trema</taxon>
    </lineage>
</organism>
<dbReference type="InParanoid" id="A0A2P5EPC0"/>
<evidence type="ECO:0000313" key="2">
    <source>
        <dbReference type="Proteomes" id="UP000237000"/>
    </source>
</evidence>
<sequence>MSISGLLGVTKILLTWIGHVLKCWIDLTLRKFMHACKYRKTHDHIMNAAEKLADLGFKILHENSFHNHITYMHHIQDHVQHNSNLDTKP</sequence>
<evidence type="ECO:0000313" key="1">
    <source>
        <dbReference type="EMBL" id="PON87315.1"/>
    </source>
</evidence>
<keyword evidence="2" id="KW-1185">Reference proteome</keyword>